<dbReference type="InterPro" id="IPR027434">
    <property type="entry name" value="Homing_endonucl"/>
</dbReference>
<proteinExistence type="predicted"/>
<dbReference type="SUPFAM" id="SSF55608">
    <property type="entry name" value="Homing endonucleases"/>
    <property type="match status" value="1"/>
</dbReference>
<gene>
    <name evidence="1" type="ORF">S06H3_04037</name>
</gene>
<accession>X1LMS8</accession>
<sequence length="147" mass="16574">MESRAVTLELLGTNEQEVAYIAGLFDGEGWISAKSEHLLPITSRKIVTGIKMSTPEPMLFCSRIFGGQVRPRQTKPRCKQLHEWLLWAKKAEVFLRVIEPYLIVKKDKANLALAFLACPRGISPKKLELAELITPHIGRKLELPESP</sequence>
<evidence type="ECO:0000313" key="1">
    <source>
        <dbReference type="EMBL" id="GAH95438.1"/>
    </source>
</evidence>
<dbReference type="Gene3D" id="3.10.28.10">
    <property type="entry name" value="Homing endonucleases"/>
    <property type="match status" value="1"/>
</dbReference>
<name>X1LMS8_9ZZZZ</name>
<evidence type="ECO:0008006" key="2">
    <source>
        <dbReference type="Google" id="ProtNLM"/>
    </source>
</evidence>
<comment type="caution">
    <text evidence="1">The sequence shown here is derived from an EMBL/GenBank/DDBJ whole genome shotgun (WGS) entry which is preliminary data.</text>
</comment>
<protein>
    <recommendedName>
        <fullName evidence="2">Homing endonuclease LAGLIDADG domain-containing protein</fullName>
    </recommendedName>
</protein>
<dbReference type="EMBL" id="BARV01001373">
    <property type="protein sequence ID" value="GAH95438.1"/>
    <property type="molecule type" value="Genomic_DNA"/>
</dbReference>
<reference evidence="1" key="1">
    <citation type="journal article" date="2014" name="Front. Microbiol.">
        <title>High frequency of phylogenetically diverse reductive dehalogenase-homologous genes in deep subseafloor sedimentary metagenomes.</title>
        <authorList>
            <person name="Kawai M."/>
            <person name="Futagami T."/>
            <person name="Toyoda A."/>
            <person name="Takaki Y."/>
            <person name="Nishi S."/>
            <person name="Hori S."/>
            <person name="Arai W."/>
            <person name="Tsubouchi T."/>
            <person name="Morono Y."/>
            <person name="Uchiyama I."/>
            <person name="Ito T."/>
            <person name="Fujiyama A."/>
            <person name="Inagaki F."/>
            <person name="Takami H."/>
        </authorList>
    </citation>
    <scope>NUCLEOTIDE SEQUENCE</scope>
    <source>
        <strain evidence="1">Expedition CK06-06</strain>
    </source>
</reference>
<organism evidence="1">
    <name type="scientific">marine sediment metagenome</name>
    <dbReference type="NCBI Taxonomy" id="412755"/>
    <lineage>
        <taxon>unclassified sequences</taxon>
        <taxon>metagenomes</taxon>
        <taxon>ecological metagenomes</taxon>
    </lineage>
</organism>
<dbReference type="AlphaFoldDB" id="X1LMS8"/>